<proteinExistence type="predicted"/>
<dbReference type="Proteomes" id="UP000078560">
    <property type="component" value="Unassembled WGS sequence"/>
</dbReference>
<accession>A0A1A8W080</accession>
<dbReference type="EMBL" id="FLQU01000365">
    <property type="protein sequence ID" value="SBS84547.1"/>
    <property type="molecule type" value="Genomic_DNA"/>
</dbReference>
<dbReference type="AlphaFoldDB" id="A0A1A8W080"/>
<reference evidence="3 4" key="1">
    <citation type="submission" date="2016-05" db="EMBL/GenBank/DDBJ databases">
        <authorList>
            <person name="Naeem Raeece"/>
        </authorList>
    </citation>
    <scope>NUCLEOTIDE SEQUENCE [LARGE SCALE GENOMIC DNA]</scope>
</reference>
<name>A0A1A8W080_PLAOA</name>
<organism evidence="1 4">
    <name type="scientific">Plasmodium ovale curtisi</name>
    <dbReference type="NCBI Taxonomy" id="864141"/>
    <lineage>
        <taxon>Eukaryota</taxon>
        <taxon>Sar</taxon>
        <taxon>Alveolata</taxon>
        <taxon>Apicomplexa</taxon>
        <taxon>Aconoidasida</taxon>
        <taxon>Haemosporida</taxon>
        <taxon>Plasmodiidae</taxon>
        <taxon>Plasmodium</taxon>
        <taxon>Plasmodium (Plasmodium)</taxon>
    </lineage>
</organism>
<protein>
    <submittedName>
        <fullName evidence="1">Uncharacterized protein</fullName>
    </submittedName>
</protein>
<dbReference type="EMBL" id="FLQV01003009">
    <property type="protein sequence ID" value="SBT02039.1"/>
    <property type="molecule type" value="Genomic_DNA"/>
</dbReference>
<gene>
    <name evidence="2" type="ORF">POVCU1_072350</name>
    <name evidence="1" type="ORF">POVCU2_0026650</name>
</gene>
<reference evidence="1" key="2">
    <citation type="submission" date="2016-05" db="EMBL/GenBank/DDBJ databases">
        <authorList>
            <person name="Lavstsen T."/>
            <person name="Jespersen J.S."/>
        </authorList>
    </citation>
    <scope>NUCLEOTIDE SEQUENCE [LARGE SCALE GENOMIC DNA]</scope>
</reference>
<evidence type="ECO:0000313" key="3">
    <source>
        <dbReference type="Proteomes" id="UP000078546"/>
    </source>
</evidence>
<dbReference type="Proteomes" id="UP000078546">
    <property type="component" value="Unassembled WGS sequence"/>
</dbReference>
<evidence type="ECO:0000313" key="2">
    <source>
        <dbReference type="EMBL" id="SBT02039.1"/>
    </source>
</evidence>
<evidence type="ECO:0000313" key="4">
    <source>
        <dbReference type="Proteomes" id="UP000078560"/>
    </source>
</evidence>
<evidence type="ECO:0000313" key="1">
    <source>
        <dbReference type="EMBL" id="SBS84547.1"/>
    </source>
</evidence>
<sequence>MKNEMCLAKSGGRIIACSVRNVLIAELQVCGGEAGRRVKSHLICRPLGGKNGRAVLEVVGIGCVRKTPNGGGLSQQKGRNILLS</sequence>